<name>D6YVQ3_WADCW</name>
<dbReference type="AlphaFoldDB" id="D6YVQ3"/>
<evidence type="ECO:0000256" key="2">
    <source>
        <dbReference type="SAM" id="MobiDB-lite"/>
    </source>
</evidence>
<dbReference type="InterPro" id="IPR010812">
    <property type="entry name" value="HrpJ-like"/>
</dbReference>
<dbReference type="Pfam" id="PF07201">
    <property type="entry name" value="HrpJ"/>
    <property type="match status" value="1"/>
</dbReference>
<evidence type="ECO:0000313" key="6">
    <source>
        <dbReference type="Proteomes" id="UP000001505"/>
    </source>
</evidence>
<feature type="compositionally biased region" description="Polar residues" evidence="2">
    <location>
        <begin position="39"/>
        <end position="49"/>
    </location>
</feature>
<dbReference type="KEGG" id="wch:wcw_0848"/>
<gene>
    <name evidence="5" type="ordered locus">wcw_0848</name>
</gene>
<dbReference type="RefSeq" id="WP_013181928.1">
    <property type="nucleotide sequence ID" value="NC_014225.1"/>
</dbReference>
<feature type="domain" description="T3SS low calcium response E C-terminal helical" evidence="4">
    <location>
        <begin position="271"/>
        <end position="371"/>
    </location>
</feature>
<dbReference type="eggNOG" id="ENOG502ZBCA">
    <property type="taxonomic scope" value="Bacteria"/>
</dbReference>
<dbReference type="SUPFAM" id="SSF140591">
    <property type="entry name" value="Type III secretion system domain"/>
    <property type="match status" value="1"/>
</dbReference>
<dbReference type="Proteomes" id="UP000001505">
    <property type="component" value="Chromosome"/>
</dbReference>
<dbReference type="Gene3D" id="1.10.150.630">
    <property type="match status" value="1"/>
</dbReference>
<dbReference type="GO" id="GO:0046903">
    <property type="term" value="P:secretion"/>
    <property type="evidence" value="ECO:0007669"/>
    <property type="project" value="InterPro"/>
</dbReference>
<dbReference type="GO" id="GO:0019867">
    <property type="term" value="C:outer membrane"/>
    <property type="evidence" value="ECO:0007669"/>
    <property type="project" value="InterPro"/>
</dbReference>
<dbReference type="HOGENOM" id="CLU_057868_0_0_0"/>
<sequence>MFGGGAGGIQGPHARQTLEAMKEVGKETAEEVRQEQKVAAQSAQASNALTAFRPKVKTEKKKLKQISTTVAKMAKMKKEKKLLPIQQIAKKAEEHERKNPELKAKVLKLLRERIKPDSSSEDIQEILDEFYPDPTLADDAMEFLLDTTEGQLHQQVQEAKEKLNEDKGREITAGRNISKQARQASDKGLGTPTSLREMYRDITGNPRDSNTMFQELSEKYAFKEMHKVVKFLLHSLGSDMKSKGPSISRGELHRLITETRSLQAILGVYRFFKTRMGLMEKMFAKSGLDMPKKLNFELMSKCFMNLAGERYPSSDKVLAQAKRLGIEDWILAKIIAFSQFRDSIKEMAMSQIYRSLQHRDELLFAIIEALEELEDQLEELEEQDEEEEDWEEDEEEEEK</sequence>
<feature type="domain" description="Hypersensitivity response secretion-like HrpJ" evidence="3">
    <location>
        <begin position="40"/>
        <end position="220"/>
    </location>
</feature>
<evidence type="ECO:0000259" key="4">
    <source>
        <dbReference type="Pfam" id="PF22342"/>
    </source>
</evidence>
<dbReference type="EMBL" id="CP001928">
    <property type="protein sequence ID" value="ADI38214.1"/>
    <property type="molecule type" value="Genomic_DNA"/>
</dbReference>
<dbReference type="OrthoDB" id="21069at2"/>
<keyword evidence="1" id="KW-0175">Coiled coil</keyword>
<keyword evidence="6" id="KW-1185">Reference proteome</keyword>
<feature type="compositionally biased region" description="Gly residues" evidence="2">
    <location>
        <begin position="1"/>
        <end position="10"/>
    </location>
</feature>
<proteinExistence type="predicted"/>
<accession>D6YVQ3</accession>
<organism evidence="5 6">
    <name type="scientific">Waddlia chondrophila (strain ATCC VR-1470 / WSU 86-1044)</name>
    <dbReference type="NCBI Taxonomy" id="716544"/>
    <lineage>
        <taxon>Bacteria</taxon>
        <taxon>Pseudomonadati</taxon>
        <taxon>Chlamydiota</taxon>
        <taxon>Chlamydiia</taxon>
        <taxon>Parachlamydiales</taxon>
        <taxon>Waddliaceae</taxon>
        <taxon>Waddlia</taxon>
    </lineage>
</organism>
<protein>
    <submittedName>
        <fullName evidence="5">Putative type III secreted protein SctW</fullName>
    </submittedName>
</protein>
<feature type="region of interest" description="Disordered" evidence="2">
    <location>
        <begin position="376"/>
        <end position="399"/>
    </location>
</feature>
<evidence type="ECO:0000313" key="5">
    <source>
        <dbReference type="EMBL" id="ADI38214.1"/>
    </source>
</evidence>
<reference evidence="5 6" key="1">
    <citation type="journal article" date="2010" name="PLoS ONE">
        <title>The Waddlia genome: a window into chlamydial biology.</title>
        <authorList>
            <person name="Bertelli C."/>
            <person name="Collyn F."/>
            <person name="Croxatto A."/>
            <person name="Ruckert C."/>
            <person name="Polkinghorne A."/>
            <person name="Kebbi-Beghdadi C."/>
            <person name="Goesmann A."/>
            <person name="Vaughan L."/>
            <person name="Greub G."/>
        </authorList>
    </citation>
    <scope>NUCLEOTIDE SEQUENCE [LARGE SCALE GENOMIC DNA]</scope>
    <source>
        <strain evidence="6">ATCC VR-1470 / WSU 86-1044</strain>
    </source>
</reference>
<feature type="compositionally biased region" description="Basic and acidic residues" evidence="2">
    <location>
        <begin position="20"/>
        <end position="36"/>
    </location>
</feature>
<feature type="region of interest" description="Disordered" evidence="2">
    <location>
        <begin position="1"/>
        <end position="56"/>
    </location>
</feature>
<dbReference type="STRING" id="716544.wcw_0848"/>
<evidence type="ECO:0000256" key="1">
    <source>
        <dbReference type="SAM" id="Coils"/>
    </source>
</evidence>
<feature type="coiled-coil region" evidence="1">
    <location>
        <begin position="85"/>
        <end position="112"/>
    </location>
</feature>
<evidence type="ECO:0000259" key="3">
    <source>
        <dbReference type="Pfam" id="PF07201"/>
    </source>
</evidence>
<dbReference type="InterPro" id="IPR054556">
    <property type="entry name" value="T3SS_CopN_C"/>
</dbReference>
<dbReference type="Pfam" id="PF22342">
    <property type="entry name" value="T3SS_CopN_3rd"/>
    <property type="match status" value="1"/>
</dbReference>